<sequence length="401" mass="47028">MRIVLILLISIHFVLASYDAKGENSIGHYITKSLDLPTSFLYSKKFQKIKREYARYKNHHFFNVNKVETYFVPELVKIINAYNIPDVFLFMALAESNFAVKAKSHKKAVGIWQFMPATAKKYGLRIDEFVDERRDPYRSTNAAIKYLKRLHKMFGKWYLAALAYNAGEGAVKRAIKRAGTDDVRVLLDEKKRYLPKESRRYLYKIVMLALMANDNEYMLNSDLAYILTRGEEFDIMPVEIKGAELLDYVANKIKLRLNYLQDLNPHIKRGFTPPDVKKYSIYIPKLKFNEFKKFYKPSNSVRGFLVYKVKRGDSLYKIAHRYGIKIALIKKFNHLSSNLLRPNQKLILPIAKRSRRIYRVKKGDTILKIAHKFGVDAKKLKIWNDKKDNFLRIGEKLVVLY</sequence>
<protein>
    <submittedName>
        <fullName evidence="3">Membrane-bound lytic murein transglycosylase D</fullName>
    </submittedName>
</protein>
<dbReference type="OrthoDB" id="9815002at2"/>
<keyword evidence="4" id="KW-1185">Reference proteome</keyword>
<dbReference type="RefSeq" id="WP_084275773.1">
    <property type="nucleotide sequence ID" value="NZ_AP026671.1"/>
</dbReference>
<dbReference type="InterPro" id="IPR036779">
    <property type="entry name" value="LysM_dom_sf"/>
</dbReference>
<dbReference type="Pfam" id="PF01476">
    <property type="entry name" value="LysM"/>
    <property type="match status" value="2"/>
</dbReference>
<dbReference type="Gene3D" id="1.10.530.10">
    <property type="match status" value="1"/>
</dbReference>
<feature type="domain" description="LysM" evidence="2">
    <location>
        <begin position="305"/>
        <end position="348"/>
    </location>
</feature>
<accession>A0A1W1WTC5</accession>
<comment type="similarity">
    <text evidence="1">Belongs to the transglycosylase Slt family.</text>
</comment>
<name>A0A1W1WTC5_9BACT</name>
<dbReference type="SUPFAM" id="SSF54106">
    <property type="entry name" value="LysM domain"/>
    <property type="match status" value="2"/>
</dbReference>
<feature type="domain" description="LysM" evidence="2">
    <location>
        <begin position="356"/>
        <end position="399"/>
    </location>
</feature>
<evidence type="ECO:0000313" key="3">
    <source>
        <dbReference type="EMBL" id="SMC09551.1"/>
    </source>
</evidence>
<dbReference type="PANTHER" id="PTHR37423">
    <property type="entry name" value="SOLUBLE LYTIC MUREIN TRANSGLYCOSYLASE-RELATED"/>
    <property type="match status" value="1"/>
</dbReference>
<dbReference type="SMART" id="SM00257">
    <property type="entry name" value="LysM"/>
    <property type="match status" value="2"/>
</dbReference>
<dbReference type="PROSITE" id="PS51782">
    <property type="entry name" value="LYSM"/>
    <property type="match status" value="2"/>
</dbReference>
<reference evidence="4" key="1">
    <citation type="submission" date="2017-04" db="EMBL/GenBank/DDBJ databases">
        <authorList>
            <person name="Varghese N."/>
            <person name="Submissions S."/>
        </authorList>
    </citation>
    <scope>NUCLEOTIDE SEQUENCE [LARGE SCALE GENOMIC DNA]</scope>
    <source>
        <strain evidence="4">DSM 16512</strain>
    </source>
</reference>
<dbReference type="InterPro" id="IPR023346">
    <property type="entry name" value="Lysozyme-like_dom_sf"/>
</dbReference>
<gene>
    <name evidence="3" type="ORF">SAMN05660197_1368</name>
</gene>
<dbReference type="Gene3D" id="3.10.350.10">
    <property type="entry name" value="LysM domain"/>
    <property type="match status" value="2"/>
</dbReference>
<organism evidence="3 4">
    <name type="scientific">Nitratiruptor tergarcus DSM 16512</name>
    <dbReference type="NCBI Taxonomy" id="1069081"/>
    <lineage>
        <taxon>Bacteria</taxon>
        <taxon>Pseudomonadati</taxon>
        <taxon>Campylobacterota</taxon>
        <taxon>Epsilonproteobacteria</taxon>
        <taxon>Nautiliales</taxon>
        <taxon>Nitratiruptoraceae</taxon>
        <taxon>Nitratiruptor</taxon>
    </lineage>
</organism>
<evidence type="ECO:0000256" key="1">
    <source>
        <dbReference type="ARBA" id="ARBA00007734"/>
    </source>
</evidence>
<evidence type="ECO:0000313" key="4">
    <source>
        <dbReference type="Proteomes" id="UP000192602"/>
    </source>
</evidence>
<dbReference type="STRING" id="1069081.SAMN05660197_1368"/>
<dbReference type="CDD" id="cd00118">
    <property type="entry name" value="LysM"/>
    <property type="match status" value="2"/>
</dbReference>
<dbReference type="CDD" id="cd16894">
    <property type="entry name" value="MltD-like"/>
    <property type="match status" value="1"/>
</dbReference>
<dbReference type="SUPFAM" id="SSF53955">
    <property type="entry name" value="Lysozyme-like"/>
    <property type="match status" value="1"/>
</dbReference>
<dbReference type="Pfam" id="PF01464">
    <property type="entry name" value="SLT"/>
    <property type="match status" value="1"/>
</dbReference>
<dbReference type="EMBL" id="FWWZ01000001">
    <property type="protein sequence ID" value="SMC09551.1"/>
    <property type="molecule type" value="Genomic_DNA"/>
</dbReference>
<dbReference type="PANTHER" id="PTHR37423:SF2">
    <property type="entry name" value="MEMBRANE-BOUND LYTIC MUREIN TRANSGLYCOSYLASE C"/>
    <property type="match status" value="1"/>
</dbReference>
<evidence type="ECO:0000259" key="2">
    <source>
        <dbReference type="PROSITE" id="PS51782"/>
    </source>
</evidence>
<dbReference type="InterPro" id="IPR018392">
    <property type="entry name" value="LysM"/>
</dbReference>
<proteinExistence type="inferred from homology"/>
<dbReference type="InterPro" id="IPR008258">
    <property type="entry name" value="Transglycosylase_SLT_dom_1"/>
</dbReference>
<dbReference type="AlphaFoldDB" id="A0A1W1WTC5"/>
<dbReference type="Proteomes" id="UP000192602">
    <property type="component" value="Unassembled WGS sequence"/>
</dbReference>